<sequence>MRKRMMLFAAGTVIFVSAAQNTFAEEETGGIRKIADMVTEARRIKEGTEMFSVSMTLGDMEVSAGMTIRMTPDSASVDMLYLSAPNGDGTFFDFVSEDVLRVFGTKAYLNTESVKEMISELTEENRIDEEENENVLQAADSITEDWIGLVGSSIGLDEFKYDDFIGVFSGLAAAHDAGSYTINLKNDQIGQLLERIDMQIEQGQLDKTFVIDWEPLFTPYVDAVIEGMKEADPENAFDQDKKKKQIFDTLQTTFCPHEDDEKEPLAVQFENAVSKGLEVNASICAGKDGAAGTYAFEVTIEAEISDKLQEKWGIEELSPVVGETEGLLTQTDEPDIKNALFSFVVSIEPAEEPIEIEEPGDGILWMTDLLREWAAQGLILQ</sequence>
<dbReference type="EMBL" id="JAJEQN010000007">
    <property type="protein sequence ID" value="MCC2220841.1"/>
    <property type="molecule type" value="Genomic_DNA"/>
</dbReference>
<accession>A0AAE3JBI7</accession>
<evidence type="ECO:0000313" key="3">
    <source>
        <dbReference type="Proteomes" id="UP001198200"/>
    </source>
</evidence>
<dbReference type="AlphaFoldDB" id="A0AAE3JBI7"/>
<proteinExistence type="predicted"/>
<name>A0AAE3JBI7_9FIRM</name>
<evidence type="ECO:0000313" key="2">
    <source>
        <dbReference type="EMBL" id="MCC2220841.1"/>
    </source>
</evidence>
<protein>
    <recommendedName>
        <fullName evidence="4">DUF4412 domain-containing protein</fullName>
    </recommendedName>
</protein>
<evidence type="ECO:0000256" key="1">
    <source>
        <dbReference type="SAM" id="SignalP"/>
    </source>
</evidence>
<evidence type="ECO:0008006" key="4">
    <source>
        <dbReference type="Google" id="ProtNLM"/>
    </source>
</evidence>
<dbReference type="RefSeq" id="WP_308731283.1">
    <property type="nucleotide sequence ID" value="NZ_JAJEQN010000007.1"/>
</dbReference>
<organism evidence="2 3">
    <name type="scientific">Anthropogastromicrobium aceti</name>
    <dbReference type="NCBI Taxonomy" id="2981768"/>
    <lineage>
        <taxon>Bacteria</taxon>
        <taxon>Bacillati</taxon>
        <taxon>Bacillota</taxon>
        <taxon>Clostridia</taxon>
        <taxon>Lachnospirales</taxon>
        <taxon>Lachnospiraceae</taxon>
        <taxon>Anthropogastromicrobium</taxon>
    </lineage>
</organism>
<reference evidence="2 3" key="1">
    <citation type="submission" date="2021-10" db="EMBL/GenBank/DDBJ databases">
        <title>Anaerobic single-cell dispensing facilitates the cultivation of human gut bacteria.</title>
        <authorList>
            <person name="Afrizal A."/>
        </authorList>
    </citation>
    <scope>NUCLEOTIDE SEQUENCE [LARGE SCALE GENOMIC DNA]</scope>
    <source>
        <strain evidence="2 3">CLA-AA-H224</strain>
    </source>
</reference>
<keyword evidence="3" id="KW-1185">Reference proteome</keyword>
<feature type="signal peptide" evidence="1">
    <location>
        <begin position="1"/>
        <end position="24"/>
    </location>
</feature>
<comment type="caution">
    <text evidence="2">The sequence shown here is derived from an EMBL/GenBank/DDBJ whole genome shotgun (WGS) entry which is preliminary data.</text>
</comment>
<feature type="chain" id="PRO_5042247345" description="DUF4412 domain-containing protein" evidence="1">
    <location>
        <begin position="25"/>
        <end position="381"/>
    </location>
</feature>
<gene>
    <name evidence="2" type="ORF">LKD48_04155</name>
</gene>
<dbReference type="Proteomes" id="UP001198200">
    <property type="component" value="Unassembled WGS sequence"/>
</dbReference>
<keyword evidence="1" id="KW-0732">Signal</keyword>